<dbReference type="SUPFAM" id="SSF54593">
    <property type="entry name" value="Glyoxalase/Bleomycin resistance protein/Dihydroxybiphenyl dioxygenase"/>
    <property type="match status" value="1"/>
</dbReference>
<dbReference type="EMBL" id="FNIL01000005">
    <property type="protein sequence ID" value="SDN97995.1"/>
    <property type="molecule type" value="Genomic_DNA"/>
</dbReference>
<evidence type="ECO:0000259" key="2">
    <source>
        <dbReference type="PROSITE" id="PS51819"/>
    </source>
</evidence>
<dbReference type="Pfam" id="PF00903">
    <property type="entry name" value="Glyoxalase"/>
    <property type="match status" value="1"/>
</dbReference>
<evidence type="ECO:0000256" key="1">
    <source>
        <dbReference type="ARBA" id="ARBA00022723"/>
    </source>
</evidence>
<dbReference type="GO" id="GO:0046491">
    <property type="term" value="P:L-methylmalonyl-CoA metabolic process"/>
    <property type="evidence" value="ECO:0007669"/>
    <property type="project" value="TreeGrafter"/>
</dbReference>
<dbReference type="GO" id="GO:0046872">
    <property type="term" value="F:metal ion binding"/>
    <property type="evidence" value="ECO:0007669"/>
    <property type="project" value="UniProtKB-KW"/>
</dbReference>
<dbReference type="InterPro" id="IPR037523">
    <property type="entry name" value="VOC_core"/>
</dbReference>
<dbReference type="InterPro" id="IPR004360">
    <property type="entry name" value="Glyas_Fos-R_dOase_dom"/>
</dbReference>
<dbReference type="InterPro" id="IPR029068">
    <property type="entry name" value="Glyas_Bleomycin-R_OHBP_Dase"/>
</dbReference>
<name>A0A1H0FTM9_9BACI</name>
<dbReference type="Gene3D" id="3.10.180.10">
    <property type="entry name" value="2,3-Dihydroxybiphenyl 1,2-Dioxygenase, domain 1"/>
    <property type="match status" value="1"/>
</dbReference>
<organism evidence="3 4">
    <name type="scientific">Alkalicoccus daliensis</name>
    <dbReference type="NCBI Taxonomy" id="745820"/>
    <lineage>
        <taxon>Bacteria</taxon>
        <taxon>Bacillati</taxon>
        <taxon>Bacillota</taxon>
        <taxon>Bacilli</taxon>
        <taxon>Bacillales</taxon>
        <taxon>Bacillaceae</taxon>
        <taxon>Alkalicoccus</taxon>
    </lineage>
</organism>
<evidence type="ECO:0000313" key="3">
    <source>
        <dbReference type="EMBL" id="SDN97995.1"/>
    </source>
</evidence>
<dbReference type="CDD" id="cd06587">
    <property type="entry name" value="VOC"/>
    <property type="match status" value="1"/>
</dbReference>
<evidence type="ECO:0000313" key="4">
    <source>
        <dbReference type="Proteomes" id="UP000198778"/>
    </source>
</evidence>
<dbReference type="Proteomes" id="UP000198778">
    <property type="component" value="Unassembled WGS sequence"/>
</dbReference>
<dbReference type="AlphaFoldDB" id="A0A1H0FTM9"/>
<dbReference type="InterPro" id="IPR051785">
    <property type="entry name" value="MMCE/EMCE_epimerase"/>
</dbReference>
<keyword evidence="1" id="KW-0479">Metal-binding</keyword>
<dbReference type="STRING" id="745820.SAMN04488053_10582"/>
<dbReference type="PROSITE" id="PS51819">
    <property type="entry name" value="VOC"/>
    <property type="match status" value="1"/>
</dbReference>
<dbReference type="PANTHER" id="PTHR43048:SF3">
    <property type="entry name" value="METHYLMALONYL-COA EPIMERASE, MITOCHONDRIAL"/>
    <property type="match status" value="1"/>
</dbReference>
<protein>
    <submittedName>
        <fullName evidence="3">Lactoylglutathione lyase</fullName>
    </submittedName>
</protein>
<accession>A0A1H0FTM9</accession>
<dbReference type="PANTHER" id="PTHR43048">
    <property type="entry name" value="METHYLMALONYL-COA EPIMERASE"/>
    <property type="match status" value="1"/>
</dbReference>
<dbReference type="GO" id="GO:0016829">
    <property type="term" value="F:lyase activity"/>
    <property type="evidence" value="ECO:0007669"/>
    <property type="project" value="UniProtKB-KW"/>
</dbReference>
<dbReference type="GO" id="GO:0004493">
    <property type="term" value="F:methylmalonyl-CoA epimerase activity"/>
    <property type="evidence" value="ECO:0007669"/>
    <property type="project" value="TreeGrafter"/>
</dbReference>
<reference evidence="4" key="1">
    <citation type="submission" date="2016-10" db="EMBL/GenBank/DDBJ databases">
        <authorList>
            <person name="Varghese N."/>
            <person name="Submissions S."/>
        </authorList>
    </citation>
    <scope>NUCLEOTIDE SEQUENCE [LARGE SCALE GENOMIC DNA]</scope>
    <source>
        <strain evidence="4">CGMCC 1.10369</strain>
    </source>
</reference>
<sequence>MMIKGIHHKAFHVVDMDRSLEFYCDTLGFQKAFELHESDGSPWIVYIKIAEGSFIELFYGGTESEKPQLDHICFEVEDIRTLAEQLKEQGIPFAADLSQGKDLNWQFWIKDPDGNWLEFMEINPESPQMNS</sequence>
<feature type="domain" description="VOC" evidence="2">
    <location>
        <begin position="5"/>
        <end position="122"/>
    </location>
</feature>
<keyword evidence="4" id="KW-1185">Reference proteome</keyword>
<proteinExistence type="predicted"/>
<keyword evidence="3" id="KW-0456">Lyase</keyword>
<gene>
    <name evidence="3" type="ORF">SAMN04488053_10582</name>
</gene>